<organism evidence="1 2">
    <name type="scientific">Panagrolaimus davidi</name>
    <dbReference type="NCBI Taxonomy" id="227884"/>
    <lineage>
        <taxon>Eukaryota</taxon>
        <taxon>Metazoa</taxon>
        <taxon>Ecdysozoa</taxon>
        <taxon>Nematoda</taxon>
        <taxon>Chromadorea</taxon>
        <taxon>Rhabditida</taxon>
        <taxon>Tylenchina</taxon>
        <taxon>Panagrolaimomorpha</taxon>
        <taxon>Panagrolaimoidea</taxon>
        <taxon>Panagrolaimidae</taxon>
        <taxon>Panagrolaimus</taxon>
    </lineage>
</organism>
<name>A0A914PX69_9BILA</name>
<dbReference type="WBParaSite" id="PDA_v2.g22946.t1">
    <property type="protein sequence ID" value="PDA_v2.g22946.t1"/>
    <property type="gene ID" value="PDA_v2.g22946"/>
</dbReference>
<proteinExistence type="predicted"/>
<accession>A0A914PX69</accession>
<evidence type="ECO:0000313" key="1">
    <source>
        <dbReference type="Proteomes" id="UP000887578"/>
    </source>
</evidence>
<keyword evidence="1" id="KW-1185">Reference proteome</keyword>
<sequence length="376" mass="43383">MDSLAHSVASSKLVSTPVFYGKRPWPGGPSIQQNWSLPNSMIFYIAKNPSNSKVYQKLVQTCKFFFEKHPIIIMANLYTLENGTKYHISQNDRLDCLENKFECCINIDLNKLSTKICITKFLCIHKRIQNCIATIVQKNFRFEILCLCVNENDIIFDDLKVLVSSAKRVYLFENSIKYKNGTNVMLDKILECLPSNIKYFSFWFRNDVSIVNASTMSNILELQNLENLKGFYLEECPDTLNVEDLSAFIKKFEHTRISLHFASNISEEYKEQLDSLINEIIESDAPDRLIKYDGQDQEKFKILISRFSMDFEDDEDEVEEINDGLDVENETVADDKLEPDETKPDQTELDETGSGAGRICCIAVLYNKIKNFFKSI</sequence>
<dbReference type="AlphaFoldDB" id="A0A914PX69"/>
<protein>
    <submittedName>
        <fullName evidence="2">Uncharacterized protein</fullName>
    </submittedName>
</protein>
<evidence type="ECO:0000313" key="2">
    <source>
        <dbReference type="WBParaSite" id="PDA_v2.g22946.t1"/>
    </source>
</evidence>
<reference evidence="2" key="1">
    <citation type="submission" date="2022-11" db="UniProtKB">
        <authorList>
            <consortium name="WormBaseParasite"/>
        </authorList>
    </citation>
    <scope>IDENTIFICATION</scope>
</reference>
<dbReference type="Proteomes" id="UP000887578">
    <property type="component" value="Unplaced"/>
</dbReference>